<protein>
    <recommendedName>
        <fullName evidence="3">Sulfotransferase family protein</fullName>
    </recommendedName>
</protein>
<name>A0ABP4VM81_9MICO</name>
<accession>A0ABP4VM81</accession>
<evidence type="ECO:0000313" key="2">
    <source>
        <dbReference type="Proteomes" id="UP001501138"/>
    </source>
</evidence>
<organism evidence="1 2">
    <name type="scientific">Isoptericola hypogeus</name>
    <dbReference type="NCBI Taxonomy" id="300179"/>
    <lineage>
        <taxon>Bacteria</taxon>
        <taxon>Bacillati</taxon>
        <taxon>Actinomycetota</taxon>
        <taxon>Actinomycetes</taxon>
        <taxon>Micrococcales</taxon>
        <taxon>Promicromonosporaceae</taxon>
        <taxon>Isoptericola</taxon>
    </lineage>
</organism>
<evidence type="ECO:0000313" key="1">
    <source>
        <dbReference type="EMBL" id="GAA1731176.1"/>
    </source>
</evidence>
<dbReference type="InterPro" id="IPR027417">
    <property type="entry name" value="P-loop_NTPase"/>
</dbReference>
<dbReference type="Gene3D" id="3.40.50.300">
    <property type="entry name" value="P-loop containing nucleotide triphosphate hydrolases"/>
    <property type="match status" value="1"/>
</dbReference>
<keyword evidence="2" id="KW-1185">Reference proteome</keyword>
<proteinExistence type="predicted"/>
<dbReference type="EMBL" id="BAAAPM010000005">
    <property type="protein sequence ID" value="GAA1731176.1"/>
    <property type="molecule type" value="Genomic_DNA"/>
</dbReference>
<dbReference type="Proteomes" id="UP001501138">
    <property type="component" value="Unassembled WGS sequence"/>
</dbReference>
<evidence type="ECO:0008006" key="3">
    <source>
        <dbReference type="Google" id="ProtNLM"/>
    </source>
</evidence>
<dbReference type="RefSeq" id="WP_344249098.1">
    <property type="nucleotide sequence ID" value="NZ_BAAAPM010000005.1"/>
</dbReference>
<comment type="caution">
    <text evidence="1">The sequence shown here is derived from an EMBL/GenBank/DDBJ whole genome shotgun (WGS) entry which is preliminary data.</text>
</comment>
<reference evidence="2" key="1">
    <citation type="journal article" date="2019" name="Int. J. Syst. Evol. Microbiol.">
        <title>The Global Catalogue of Microorganisms (GCM) 10K type strain sequencing project: providing services to taxonomists for standard genome sequencing and annotation.</title>
        <authorList>
            <consortium name="The Broad Institute Genomics Platform"/>
            <consortium name="The Broad Institute Genome Sequencing Center for Infectious Disease"/>
            <person name="Wu L."/>
            <person name="Ma J."/>
        </authorList>
    </citation>
    <scope>NUCLEOTIDE SEQUENCE [LARGE SCALE GENOMIC DNA]</scope>
    <source>
        <strain evidence="2">JCM 15589</strain>
    </source>
</reference>
<sequence>MKYLISPGFAKSGTTLLHACLGRTSTFAVPRRKELKHFLGPRADLGGWVAEFGDVPEQTEVLFEASPQYLTASSPEVMAGVVARIVERVPDARFVLNLRHPTERAYSHYVHNVASHFARFGAGRFRPGDGREAVERPYTRTFEEALETEPHLTADLHARLVALTETVGPERVKLFFLERDGRDFGTFYRDLCGWLGVRDDGAFRPGDAPRVHESAGAPVILYGGEHGEPVDGIEVPRRTLVIVNGRRPTTVVRDVSDAEARRVVAASGAWSFSMPADRMRGIYERHHKARTEALLDYVSRRFPAETGVPDYGSWAFTDKVIDPVEPSAPVVRADLRRSAGT</sequence>
<dbReference type="SUPFAM" id="SSF52540">
    <property type="entry name" value="P-loop containing nucleoside triphosphate hydrolases"/>
    <property type="match status" value="1"/>
</dbReference>
<gene>
    <name evidence="1" type="ORF">GCM10009809_28360</name>
</gene>